<evidence type="ECO:0000256" key="1">
    <source>
        <dbReference type="ARBA" id="ARBA00022387"/>
    </source>
</evidence>
<keyword evidence="4" id="KW-1015">Disulfide bond</keyword>
<dbReference type="SUPFAM" id="SSF50911">
    <property type="entry name" value="Mannose 6-phosphate receptor domain"/>
    <property type="match status" value="1"/>
</dbReference>
<keyword evidence="2 6" id="KW-0732">Signal</keyword>
<dbReference type="Pfam" id="PF13015">
    <property type="entry name" value="PRKCSH_1"/>
    <property type="match status" value="1"/>
</dbReference>
<evidence type="ECO:0000256" key="3">
    <source>
        <dbReference type="ARBA" id="ARBA00022824"/>
    </source>
</evidence>
<name>A0A6A6HD51_VIRVR</name>
<dbReference type="Pfam" id="PF12999">
    <property type="entry name" value="PRKCSH-like"/>
    <property type="match status" value="2"/>
</dbReference>
<dbReference type="PANTHER" id="PTHR12630:SF1">
    <property type="entry name" value="GLUCOSIDASE 2 SUBUNIT BETA"/>
    <property type="match status" value="1"/>
</dbReference>
<dbReference type="OrthoDB" id="28322at2759"/>
<evidence type="ECO:0000313" key="8">
    <source>
        <dbReference type="EMBL" id="KAF2236044.1"/>
    </source>
</evidence>
<dbReference type="AlphaFoldDB" id="A0A6A6HD51"/>
<feature type="coiled-coil region" evidence="5">
    <location>
        <begin position="168"/>
        <end position="220"/>
    </location>
</feature>
<dbReference type="GO" id="GO:0006491">
    <property type="term" value="P:N-glycan processing"/>
    <property type="evidence" value="ECO:0007669"/>
    <property type="project" value="TreeGrafter"/>
</dbReference>
<dbReference type="InterPro" id="IPR036607">
    <property type="entry name" value="PRKCSH"/>
</dbReference>
<evidence type="ECO:0000256" key="2">
    <source>
        <dbReference type="ARBA" id="ARBA00022729"/>
    </source>
</evidence>
<dbReference type="InterPro" id="IPR028146">
    <property type="entry name" value="PRKCSH_N"/>
</dbReference>
<dbReference type="EMBL" id="ML991787">
    <property type="protein sequence ID" value="KAF2236044.1"/>
    <property type="molecule type" value="Genomic_DNA"/>
</dbReference>
<reference evidence="8" key="1">
    <citation type="journal article" date="2020" name="Stud. Mycol.">
        <title>101 Dothideomycetes genomes: a test case for predicting lifestyles and emergence of pathogens.</title>
        <authorList>
            <person name="Haridas S."/>
            <person name="Albert R."/>
            <person name="Binder M."/>
            <person name="Bloem J."/>
            <person name="Labutti K."/>
            <person name="Salamov A."/>
            <person name="Andreopoulos B."/>
            <person name="Baker S."/>
            <person name="Barry K."/>
            <person name="Bills G."/>
            <person name="Bluhm B."/>
            <person name="Cannon C."/>
            <person name="Castanera R."/>
            <person name="Culley D."/>
            <person name="Daum C."/>
            <person name="Ezra D."/>
            <person name="Gonzalez J."/>
            <person name="Henrissat B."/>
            <person name="Kuo A."/>
            <person name="Liang C."/>
            <person name="Lipzen A."/>
            <person name="Lutzoni F."/>
            <person name="Magnuson J."/>
            <person name="Mondo S."/>
            <person name="Nolan M."/>
            <person name="Ohm R."/>
            <person name="Pangilinan J."/>
            <person name="Park H.-J."/>
            <person name="Ramirez L."/>
            <person name="Alfaro M."/>
            <person name="Sun H."/>
            <person name="Tritt A."/>
            <person name="Yoshinaga Y."/>
            <person name="Zwiers L.-H."/>
            <person name="Turgeon B."/>
            <person name="Goodwin S."/>
            <person name="Spatafora J."/>
            <person name="Crous P."/>
            <person name="Grigoriev I."/>
        </authorList>
    </citation>
    <scope>NUCLEOTIDE SEQUENCE</scope>
    <source>
        <strain evidence="8">Tuck. ex Michener</strain>
    </source>
</reference>
<dbReference type="InterPro" id="IPR044865">
    <property type="entry name" value="MRH_dom"/>
</dbReference>
<dbReference type="Proteomes" id="UP000800092">
    <property type="component" value="Unassembled WGS sequence"/>
</dbReference>
<keyword evidence="3" id="KW-0256">Endoplasmic reticulum</keyword>
<accession>A0A6A6HD51</accession>
<dbReference type="PROSITE" id="PS51914">
    <property type="entry name" value="MRH"/>
    <property type="match status" value="1"/>
</dbReference>
<feature type="signal peptide" evidence="6">
    <location>
        <begin position="1"/>
        <end position="18"/>
    </location>
</feature>
<dbReference type="InterPro" id="IPR009011">
    <property type="entry name" value="Man6P_isomerase_rcpt-bd_dom_sf"/>
</dbReference>
<evidence type="ECO:0000259" key="7">
    <source>
        <dbReference type="PROSITE" id="PS51914"/>
    </source>
</evidence>
<proteinExistence type="predicted"/>
<keyword evidence="9" id="KW-1185">Reference proteome</keyword>
<dbReference type="GO" id="GO:0017177">
    <property type="term" value="C:glucosidase II complex"/>
    <property type="evidence" value="ECO:0007669"/>
    <property type="project" value="TreeGrafter"/>
</dbReference>
<evidence type="ECO:0000256" key="5">
    <source>
        <dbReference type="SAM" id="Coils"/>
    </source>
</evidence>
<evidence type="ECO:0000313" key="9">
    <source>
        <dbReference type="Proteomes" id="UP000800092"/>
    </source>
</evidence>
<gene>
    <name evidence="8" type="ORF">EV356DRAFT_443872</name>
</gene>
<feature type="chain" id="PRO_5025645618" description="Glucosidase 2 subunit beta" evidence="6">
    <location>
        <begin position="19"/>
        <end position="559"/>
    </location>
</feature>
<protein>
    <recommendedName>
        <fullName evidence="1">Glucosidase 2 subunit beta</fullName>
    </recommendedName>
</protein>
<evidence type="ECO:0000256" key="4">
    <source>
        <dbReference type="ARBA" id="ARBA00023157"/>
    </source>
</evidence>
<evidence type="ECO:0000256" key="6">
    <source>
        <dbReference type="SAM" id="SignalP"/>
    </source>
</evidence>
<sequence>MRAATFFVLASPITFSIAADSPRPRGVGPDFAKFYKDQTGFTCISAPHVKLATSRINDDFCDCPDGSDEPGTSACSHISSLSPPSTPGDVSSGNVNASLALPGYYCKNKGHQPSYLPFTNVNDGVCDYELCCDGSDEWAGLGKVKCEDKCKDIGAKWRKQDEIRQRALSAANKRRNELVTESARLRREVADRIKSLGEEIKGAELKVQGLEEDLAEIERQERTKVVKAESTGGRLGVLTGLAKARIEELKVNLVAVRGERDAGYERVKKLEDILAAFKEEYNPNFNDEGVKTAVRAWEDYAAAGRLGEPDTQIEQDLDEMTKSDEENGLNWAEYEGQQEGDVDVLYKFEEYLPAGLRDWVDKKLRDLRVMLIDNGIIAPASEQGGESQAVKDARERLNLANTELNGQRTSLDQHKEDLEKDYGPDDVFRALKGQCISKDAGEYTYELCWMEKTVQKKKRGGGDTNMGNFMRIESIEVDEDVDQDGKGLGSGVRMALKYENGLQCWNGPQRSTTVVLACAAEDEIWKIIEEEKCVYRMEVGTAAVCEPAPGEKRHVRDEL</sequence>
<dbReference type="InterPro" id="IPR039794">
    <property type="entry name" value="Gtb1-like"/>
</dbReference>
<dbReference type="PANTHER" id="PTHR12630">
    <property type="entry name" value="N-LINKED OLIGOSACCHARIDE PROCESSING"/>
    <property type="match status" value="1"/>
</dbReference>
<dbReference type="Gene3D" id="2.70.130.10">
    <property type="entry name" value="Mannose-6-phosphate receptor binding domain"/>
    <property type="match status" value="1"/>
</dbReference>
<feature type="domain" description="MRH" evidence="7">
    <location>
        <begin position="433"/>
        <end position="547"/>
    </location>
</feature>
<keyword evidence="5" id="KW-0175">Coiled coil</keyword>
<organism evidence="8 9">
    <name type="scientific">Viridothelium virens</name>
    <name type="common">Speckled blister lichen</name>
    <name type="synonym">Trypethelium virens</name>
    <dbReference type="NCBI Taxonomy" id="1048519"/>
    <lineage>
        <taxon>Eukaryota</taxon>
        <taxon>Fungi</taxon>
        <taxon>Dikarya</taxon>
        <taxon>Ascomycota</taxon>
        <taxon>Pezizomycotina</taxon>
        <taxon>Dothideomycetes</taxon>
        <taxon>Dothideomycetes incertae sedis</taxon>
        <taxon>Trypetheliales</taxon>
        <taxon>Trypetheliaceae</taxon>
        <taxon>Viridothelium</taxon>
    </lineage>
</organism>